<dbReference type="EC" id="1.15.1.1" evidence="2 6"/>
<dbReference type="Proteomes" id="UP001165427">
    <property type="component" value="Unassembled WGS sequence"/>
</dbReference>
<feature type="signal peptide" evidence="7">
    <location>
        <begin position="1"/>
        <end position="19"/>
    </location>
</feature>
<evidence type="ECO:0000256" key="2">
    <source>
        <dbReference type="ARBA" id="ARBA00012682"/>
    </source>
</evidence>
<dbReference type="InterPro" id="IPR019832">
    <property type="entry name" value="Mn/Fe_SOD_C"/>
</dbReference>
<feature type="binding site" evidence="5">
    <location>
        <position position="187"/>
    </location>
    <ligand>
        <name>Mn(2+)</name>
        <dbReference type="ChEBI" id="CHEBI:29035"/>
    </ligand>
</feature>
<protein>
    <recommendedName>
        <fullName evidence="2 6">Superoxide dismutase</fullName>
        <ecNumber evidence="2 6">1.15.1.1</ecNumber>
    </recommendedName>
</protein>
<evidence type="ECO:0000259" key="8">
    <source>
        <dbReference type="Pfam" id="PF00081"/>
    </source>
</evidence>
<name>A0AA41R7H8_9BACT</name>
<dbReference type="PANTHER" id="PTHR43595">
    <property type="entry name" value="37S RIBOSOMAL PROTEIN S26, MITOCHONDRIAL"/>
    <property type="match status" value="1"/>
</dbReference>
<evidence type="ECO:0000259" key="9">
    <source>
        <dbReference type="Pfam" id="PF02777"/>
    </source>
</evidence>
<gene>
    <name evidence="10" type="ORF">MRX98_20425</name>
</gene>
<dbReference type="InterPro" id="IPR036314">
    <property type="entry name" value="SOD_C_sf"/>
</dbReference>
<sequence length="225" mass="25023">MRKWISLTALLLLALSACGKGPAPDWGFDALPYAFDALEPHIDAKTMEIHYSRHHKAYYDNLRTAIKGTPLAAKTLAEILAQAGQWPDAVRHNAGGHYNHAFFWQVMSPDGGGAPQGPLARQIEATYGGFKKFQADFKNAALSRFGSGWVWLNATSDGALFISTTANQDNPLMDTAERNGTPILALDLWEHAYYLQYQDKRAAYIDAFWEVVDWSAATARYEALR</sequence>
<organism evidence="10 11">
    <name type="scientific">Desulfatitalea alkaliphila</name>
    <dbReference type="NCBI Taxonomy" id="2929485"/>
    <lineage>
        <taxon>Bacteria</taxon>
        <taxon>Pseudomonadati</taxon>
        <taxon>Thermodesulfobacteriota</taxon>
        <taxon>Desulfobacteria</taxon>
        <taxon>Desulfobacterales</taxon>
        <taxon>Desulfosarcinaceae</taxon>
        <taxon>Desulfatitalea</taxon>
    </lineage>
</organism>
<evidence type="ECO:0000313" key="11">
    <source>
        <dbReference type="Proteomes" id="UP001165427"/>
    </source>
</evidence>
<dbReference type="PANTHER" id="PTHR43595:SF2">
    <property type="entry name" value="SMALL RIBOSOMAL SUBUNIT PROTEIN MS42"/>
    <property type="match status" value="1"/>
</dbReference>
<dbReference type="GO" id="GO:0005737">
    <property type="term" value="C:cytoplasm"/>
    <property type="evidence" value="ECO:0007669"/>
    <property type="project" value="TreeGrafter"/>
</dbReference>
<dbReference type="AlphaFoldDB" id="A0AA41R7H8"/>
<dbReference type="RefSeq" id="WP_246914563.1">
    <property type="nucleotide sequence ID" value="NZ_JALJRB010000037.1"/>
</dbReference>
<dbReference type="SUPFAM" id="SSF54719">
    <property type="entry name" value="Fe,Mn superoxide dismutase (SOD), C-terminal domain"/>
    <property type="match status" value="1"/>
</dbReference>
<dbReference type="FunFam" id="3.55.40.20:FF:000004">
    <property type="entry name" value="Superoxide dismutase [Fe]"/>
    <property type="match status" value="1"/>
</dbReference>
<dbReference type="InterPro" id="IPR036324">
    <property type="entry name" value="Mn/Fe_SOD_N_sf"/>
</dbReference>
<feature type="domain" description="Manganese/iron superoxide dismutase C-terminal" evidence="9">
    <location>
        <begin position="115"/>
        <end position="219"/>
    </location>
</feature>
<feature type="chain" id="PRO_5041210314" description="Superoxide dismutase" evidence="7">
    <location>
        <begin position="20"/>
        <end position="225"/>
    </location>
</feature>
<accession>A0AA41R7H8</accession>
<dbReference type="PRINTS" id="PR01703">
    <property type="entry name" value="MNSODISMTASE"/>
</dbReference>
<dbReference type="PIRSF" id="PIRSF000349">
    <property type="entry name" value="SODismutase"/>
    <property type="match status" value="1"/>
</dbReference>
<comment type="function">
    <text evidence="6">Destroys radicals which are normally produced within the cells and which are toxic to biological systems.</text>
</comment>
<evidence type="ECO:0000256" key="4">
    <source>
        <dbReference type="ARBA" id="ARBA00023002"/>
    </source>
</evidence>
<keyword evidence="4 6" id="KW-0560">Oxidoreductase</keyword>
<evidence type="ECO:0000256" key="6">
    <source>
        <dbReference type="RuleBase" id="RU000414"/>
    </source>
</evidence>
<dbReference type="GO" id="GO:0004784">
    <property type="term" value="F:superoxide dismutase activity"/>
    <property type="evidence" value="ECO:0007669"/>
    <property type="project" value="UniProtKB-EC"/>
</dbReference>
<comment type="catalytic activity">
    <reaction evidence="6">
        <text>2 superoxide + 2 H(+) = H2O2 + O2</text>
        <dbReference type="Rhea" id="RHEA:20696"/>
        <dbReference type="ChEBI" id="CHEBI:15378"/>
        <dbReference type="ChEBI" id="CHEBI:15379"/>
        <dbReference type="ChEBI" id="CHEBI:16240"/>
        <dbReference type="ChEBI" id="CHEBI:18421"/>
        <dbReference type="EC" id="1.15.1.1"/>
    </reaction>
</comment>
<feature type="binding site" evidence="5">
    <location>
        <position position="50"/>
    </location>
    <ligand>
        <name>Mn(2+)</name>
        <dbReference type="ChEBI" id="CHEBI:29035"/>
    </ligand>
</feature>
<reference evidence="10" key="1">
    <citation type="submission" date="2022-04" db="EMBL/GenBank/DDBJ databases">
        <title>Desulfatitalea alkaliphila sp. nov., a novel anaerobic sulfate-reducing bacterium isolated from terrestrial mud volcano, Taman Peninsula, Russia.</title>
        <authorList>
            <person name="Khomyakova M.A."/>
            <person name="Merkel A.Y."/>
            <person name="Slobodkin A.I."/>
        </authorList>
    </citation>
    <scope>NUCLEOTIDE SEQUENCE</scope>
    <source>
        <strain evidence="10">M08but</strain>
    </source>
</reference>
<dbReference type="Pfam" id="PF00081">
    <property type="entry name" value="Sod_Fe_N"/>
    <property type="match status" value="1"/>
</dbReference>
<dbReference type="InterPro" id="IPR019831">
    <property type="entry name" value="Mn/Fe_SOD_N"/>
</dbReference>
<dbReference type="InterPro" id="IPR019833">
    <property type="entry name" value="Mn/Fe_SOD_BS"/>
</dbReference>
<dbReference type="PROSITE" id="PS51257">
    <property type="entry name" value="PROKAR_LIPOPROTEIN"/>
    <property type="match status" value="1"/>
</dbReference>
<keyword evidence="11" id="KW-1185">Reference proteome</keyword>
<evidence type="ECO:0000256" key="5">
    <source>
        <dbReference type="PIRSR" id="PIRSR000349-1"/>
    </source>
</evidence>
<keyword evidence="3 5" id="KW-0479">Metal-binding</keyword>
<evidence type="ECO:0000256" key="7">
    <source>
        <dbReference type="SAM" id="SignalP"/>
    </source>
</evidence>
<dbReference type="InterPro" id="IPR001189">
    <property type="entry name" value="Mn/Fe_SOD"/>
</dbReference>
<dbReference type="Gene3D" id="1.10.287.990">
    <property type="entry name" value="Fe,Mn superoxide dismutase (SOD) domain"/>
    <property type="match status" value="1"/>
</dbReference>
<evidence type="ECO:0000256" key="1">
    <source>
        <dbReference type="ARBA" id="ARBA00008714"/>
    </source>
</evidence>
<feature type="binding site" evidence="5">
    <location>
        <position position="100"/>
    </location>
    <ligand>
        <name>Mn(2+)</name>
        <dbReference type="ChEBI" id="CHEBI:29035"/>
    </ligand>
</feature>
<dbReference type="GO" id="GO:0046872">
    <property type="term" value="F:metal ion binding"/>
    <property type="evidence" value="ECO:0007669"/>
    <property type="project" value="UniProtKB-KW"/>
</dbReference>
<dbReference type="Pfam" id="PF02777">
    <property type="entry name" value="Sod_Fe_C"/>
    <property type="match status" value="1"/>
</dbReference>
<comment type="caution">
    <text evidence="10">The sequence shown here is derived from an EMBL/GenBank/DDBJ whole genome shotgun (WGS) entry which is preliminary data.</text>
</comment>
<feature type="binding site" evidence="5">
    <location>
        <position position="191"/>
    </location>
    <ligand>
        <name>Mn(2+)</name>
        <dbReference type="ChEBI" id="CHEBI:29035"/>
    </ligand>
</feature>
<evidence type="ECO:0000256" key="3">
    <source>
        <dbReference type="ARBA" id="ARBA00022723"/>
    </source>
</evidence>
<dbReference type="SUPFAM" id="SSF46609">
    <property type="entry name" value="Fe,Mn superoxide dismutase (SOD), N-terminal domain"/>
    <property type="match status" value="1"/>
</dbReference>
<proteinExistence type="inferred from homology"/>
<dbReference type="Gene3D" id="3.55.40.20">
    <property type="entry name" value="Iron/manganese superoxide dismutase, C-terminal domain"/>
    <property type="match status" value="1"/>
</dbReference>
<dbReference type="EMBL" id="JALJRB010000037">
    <property type="protein sequence ID" value="MCJ8502953.1"/>
    <property type="molecule type" value="Genomic_DNA"/>
</dbReference>
<keyword evidence="7" id="KW-0732">Signal</keyword>
<dbReference type="PROSITE" id="PS00088">
    <property type="entry name" value="SOD_MN"/>
    <property type="match status" value="1"/>
</dbReference>
<feature type="domain" description="Manganese/iron superoxide dismutase N-terminal" evidence="8">
    <location>
        <begin position="27"/>
        <end position="108"/>
    </location>
</feature>
<evidence type="ECO:0000313" key="10">
    <source>
        <dbReference type="EMBL" id="MCJ8502953.1"/>
    </source>
</evidence>
<comment type="similarity">
    <text evidence="1 6">Belongs to the iron/manganese superoxide dismutase family.</text>
</comment>